<name>A0A1B8GGP9_9PEZI</name>
<sequence length="220" mass="23385">MRILLLGGSGQTGRLVIDEALQRGHTVTALVRNPTVIPAQKGLDVVKGTPAEASDIEKAFNAVQGDPPTAVIVTLGSPMEKGSRIMADAHENLIPAMKRHGVSKIVTMASFGVGSSFPNITFIMRWAISHTSLGHSFKDHDQVDEILKKSGLDFVMLRPARLTMSKKAPVRYISDDGTDNGKGLGVFAGLGGISRASVAGCLVDAVEKNTWNGRTPVIMN</sequence>
<dbReference type="OrthoDB" id="419598at2759"/>
<feature type="domain" description="NAD(P)-binding" evidence="2">
    <location>
        <begin position="7"/>
        <end position="208"/>
    </location>
</feature>
<comment type="similarity">
    <text evidence="1">Belongs to the avfA family.</text>
</comment>
<dbReference type="SUPFAM" id="SSF51735">
    <property type="entry name" value="NAD(P)-binding Rossmann-fold domains"/>
    <property type="match status" value="1"/>
</dbReference>
<dbReference type="EMBL" id="KV460239">
    <property type="protein sequence ID" value="OBT95001.1"/>
    <property type="molecule type" value="Genomic_DNA"/>
</dbReference>
<reference evidence="4" key="2">
    <citation type="journal article" date="2018" name="Nat. Commun.">
        <title>Extreme sensitivity to ultraviolet light in the fungal pathogen causing white-nose syndrome of bats.</title>
        <authorList>
            <person name="Palmer J.M."/>
            <person name="Drees K.P."/>
            <person name="Foster J.T."/>
            <person name="Lindner D.L."/>
        </authorList>
    </citation>
    <scope>NUCLEOTIDE SEQUENCE [LARGE SCALE GENOMIC DNA]</scope>
    <source>
        <strain evidence="4">UAMH 10579</strain>
    </source>
</reference>
<dbReference type="RefSeq" id="XP_018128734.1">
    <property type="nucleotide sequence ID" value="XM_018276973.2"/>
</dbReference>
<evidence type="ECO:0000313" key="4">
    <source>
        <dbReference type="Proteomes" id="UP000091956"/>
    </source>
</evidence>
<dbReference type="PANTHER" id="PTHR43355">
    <property type="entry name" value="FLAVIN REDUCTASE (NADPH)"/>
    <property type="match status" value="1"/>
</dbReference>
<dbReference type="GeneID" id="28840925"/>
<dbReference type="GO" id="GO:0004074">
    <property type="term" value="F:biliverdin reductase [NAD(P)H] activity"/>
    <property type="evidence" value="ECO:0007669"/>
    <property type="project" value="TreeGrafter"/>
</dbReference>
<dbReference type="STRING" id="342668.A0A1B8GGP9"/>
<organism evidence="3 4">
    <name type="scientific">Pseudogymnoascus verrucosus</name>
    <dbReference type="NCBI Taxonomy" id="342668"/>
    <lineage>
        <taxon>Eukaryota</taxon>
        <taxon>Fungi</taxon>
        <taxon>Dikarya</taxon>
        <taxon>Ascomycota</taxon>
        <taxon>Pezizomycotina</taxon>
        <taxon>Leotiomycetes</taxon>
        <taxon>Thelebolales</taxon>
        <taxon>Thelebolaceae</taxon>
        <taxon>Pseudogymnoascus</taxon>
    </lineage>
</organism>
<evidence type="ECO:0000256" key="1">
    <source>
        <dbReference type="ARBA" id="ARBA00038376"/>
    </source>
</evidence>
<proteinExistence type="inferred from homology"/>
<evidence type="ECO:0000313" key="3">
    <source>
        <dbReference type="EMBL" id="OBT95001.1"/>
    </source>
</evidence>
<dbReference type="GO" id="GO:0042602">
    <property type="term" value="F:riboflavin reductase (NADPH) activity"/>
    <property type="evidence" value="ECO:0007669"/>
    <property type="project" value="TreeGrafter"/>
</dbReference>
<dbReference type="PANTHER" id="PTHR43355:SF2">
    <property type="entry name" value="FLAVIN REDUCTASE (NADPH)"/>
    <property type="match status" value="1"/>
</dbReference>
<dbReference type="Proteomes" id="UP000091956">
    <property type="component" value="Unassembled WGS sequence"/>
</dbReference>
<protein>
    <recommendedName>
        <fullName evidence="2">NAD(P)-binding domain-containing protein</fullName>
    </recommendedName>
</protein>
<dbReference type="InterPro" id="IPR036291">
    <property type="entry name" value="NAD(P)-bd_dom_sf"/>
</dbReference>
<evidence type="ECO:0000259" key="2">
    <source>
        <dbReference type="Pfam" id="PF13460"/>
    </source>
</evidence>
<keyword evidence="4" id="KW-1185">Reference proteome</keyword>
<dbReference type="Gene3D" id="3.40.50.720">
    <property type="entry name" value="NAD(P)-binding Rossmann-like Domain"/>
    <property type="match status" value="1"/>
</dbReference>
<dbReference type="Pfam" id="PF13460">
    <property type="entry name" value="NAD_binding_10"/>
    <property type="match status" value="1"/>
</dbReference>
<gene>
    <name evidence="3" type="ORF">VE01_07539</name>
</gene>
<dbReference type="InterPro" id="IPR051606">
    <property type="entry name" value="Polyketide_Oxido-like"/>
</dbReference>
<accession>A0A1B8GGP9</accession>
<dbReference type="InterPro" id="IPR016040">
    <property type="entry name" value="NAD(P)-bd_dom"/>
</dbReference>
<dbReference type="AlphaFoldDB" id="A0A1B8GGP9"/>
<reference evidence="3 4" key="1">
    <citation type="submission" date="2016-03" db="EMBL/GenBank/DDBJ databases">
        <title>Comparative genomics of Pseudogymnoascus destructans, the fungus causing white-nose syndrome of bats.</title>
        <authorList>
            <person name="Palmer J.M."/>
            <person name="Drees K.P."/>
            <person name="Foster J.T."/>
            <person name="Lindner D.L."/>
        </authorList>
    </citation>
    <scope>NUCLEOTIDE SEQUENCE [LARGE SCALE GENOMIC DNA]</scope>
    <source>
        <strain evidence="3 4">UAMH 10579</strain>
    </source>
</reference>